<dbReference type="Proteomes" id="UP000540506">
    <property type="component" value="Unassembled WGS sequence"/>
</dbReference>
<reference evidence="2 3" key="1">
    <citation type="submission" date="2020-08" db="EMBL/GenBank/DDBJ databases">
        <title>Sequencing the genomes of 1000 actinobacteria strains.</title>
        <authorList>
            <person name="Klenk H.-P."/>
        </authorList>
    </citation>
    <scope>NUCLEOTIDE SEQUENCE [LARGE SCALE GENOMIC DNA]</scope>
    <source>
        <strain evidence="2 3">DSM 41654</strain>
    </source>
</reference>
<feature type="transmembrane region" description="Helical" evidence="1">
    <location>
        <begin position="93"/>
        <end position="113"/>
    </location>
</feature>
<name>A0A7W7QYN6_KITKI</name>
<dbReference type="AlphaFoldDB" id="A0A7W7QYN6"/>
<keyword evidence="1" id="KW-0812">Transmembrane</keyword>
<sequence>MAAQPTSSRPLTEAQITGLLLAVLALTTMAGLAVIVVPYIWDAAPGACEAGSKRLACSGLGGVLLWDVPLLGIPAIWLVGLVGIGLHRGRRPVWVMVSLLGLVILYLADYWIAVA</sequence>
<keyword evidence="1" id="KW-0472">Membrane</keyword>
<gene>
    <name evidence="2" type="ORF">FHR34_000931</name>
</gene>
<protein>
    <submittedName>
        <fullName evidence="2">Uncharacterized protein</fullName>
    </submittedName>
</protein>
<evidence type="ECO:0000313" key="3">
    <source>
        <dbReference type="Proteomes" id="UP000540506"/>
    </source>
</evidence>
<evidence type="ECO:0000313" key="2">
    <source>
        <dbReference type="EMBL" id="MBB4921938.1"/>
    </source>
</evidence>
<evidence type="ECO:0000256" key="1">
    <source>
        <dbReference type="SAM" id="Phobius"/>
    </source>
</evidence>
<feature type="transmembrane region" description="Helical" evidence="1">
    <location>
        <begin position="19"/>
        <end position="41"/>
    </location>
</feature>
<feature type="transmembrane region" description="Helical" evidence="1">
    <location>
        <begin position="61"/>
        <end position="86"/>
    </location>
</feature>
<dbReference type="EMBL" id="JACHJV010000001">
    <property type="protein sequence ID" value="MBB4921938.1"/>
    <property type="molecule type" value="Genomic_DNA"/>
</dbReference>
<keyword evidence="3" id="KW-1185">Reference proteome</keyword>
<dbReference type="RefSeq" id="WP_184934193.1">
    <property type="nucleotide sequence ID" value="NZ_JACHJV010000001.1"/>
</dbReference>
<accession>A0A7W7QYN6</accession>
<comment type="caution">
    <text evidence="2">The sequence shown here is derived from an EMBL/GenBank/DDBJ whole genome shotgun (WGS) entry which is preliminary data.</text>
</comment>
<organism evidence="2 3">
    <name type="scientific">Kitasatospora kifunensis</name>
    <name type="common">Streptomyces kifunensis</name>
    <dbReference type="NCBI Taxonomy" id="58351"/>
    <lineage>
        <taxon>Bacteria</taxon>
        <taxon>Bacillati</taxon>
        <taxon>Actinomycetota</taxon>
        <taxon>Actinomycetes</taxon>
        <taxon>Kitasatosporales</taxon>
        <taxon>Streptomycetaceae</taxon>
        <taxon>Kitasatospora</taxon>
    </lineage>
</organism>
<proteinExistence type="predicted"/>
<keyword evidence="1" id="KW-1133">Transmembrane helix</keyword>